<dbReference type="PROSITE" id="PS50088">
    <property type="entry name" value="ANK_REPEAT"/>
    <property type="match status" value="2"/>
</dbReference>
<dbReference type="STRING" id="6832.A0A553NEP3"/>
<dbReference type="PROSITE" id="PS50297">
    <property type="entry name" value="ANK_REP_REGION"/>
    <property type="match status" value="2"/>
</dbReference>
<dbReference type="SUPFAM" id="SSF48403">
    <property type="entry name" value="Ankyrin repeat"/>
    <property type="match status" value="1"/>
</dbReference>
<comment type="caution">
    <text evidence="5">The sequence shown here is derived from an EMBL/GenBank/DDBJ whole genome shotgun (WGS) entry which is preliminary data.</text>
</comment>
<protein>
    <submittedName>
        <fullName evidence="5">Uncharacterized protein</fullName>
    </submittedName>
</protein>
<dbReference type="InterPro" id="IPR036770">
    <property type="entry name" value="Ankyrin_rpt-contain_sf"/>
</dbReference>
<dbReference type="Gene3D" id="1.25.40.20">
    <property type="entry name" value="Ankyrin repeat-containing domain"/>
    <property type="match status" value="2"/>
</dbReference>
<evidence type="ECO:0000256" key="3">
    <source>
        <dbReference type="PROSITE-ProRule" id="PRU00023"/>
    </source>
</evidence>
<dbReference type="InterPro" id="IPR002110">
    <property type="entry name" value="Ankyrin_rpt"/>
</dbReference>
<keyword evidence="6" id="KW-1185">Reference proteome</keyword>
<evidence type="ECO:0000313" key="6">
    <source>
        <dbReference type="Proteomes" id="UP000318571"/>
    </source>
</evidence>
<dbReference type="GO" id="GO:0004842">
    <property type="term" value="F:ubiquitin-protein transferase activity"/>
    <property type="evidence" value="ECO:0007669"/>
    <property type="project" value="TreeGrafter"/>
</dbReference>
<feature type="region of interest" description="Disordered" evidence="4">
    <location>
        <begin position="1"/>
        <end position="61"/>
    </location>
</feature>
<dbReference type="AlphaFoldDB" id="A0A553NEP3"/>
<accession>A0A553NEP3</accession>
<feature type="region of interest" description="Disordered" evidence="4">
    <location>
        <begin position="74"/>
        <end position="132"/>
    </location>
</feature>
<dbReference type="PANTHER" id="PTHR24171:SF8">
    <property type="entry name" value="BRCA1-ASSOCIATED RING DOMAIN PROTEIN 1"/>
    <property type="match status" value="1"/>
</dbReference>
<feature type="repeat" description="ANK" evidence="3">
    <location>
        <begin position="269"/>
        <end position="301"/>
    </location>
</feature>
<dbReference type="GO" id="GO:0085020">
    <property type="term" value="P:protein K6-linked ubiquitination"/>
    <property type="evidence" value="ECO:0007669"/>
    <property type="project" value="TreeGrafter"/>
</dbReference>
<dbReference type="Pfam" id="PF12796">
    <property type="entry name" value="Ank_2"/>
    <property type="match status" value="1"/>
</dbReference>
<evidence type="ECO:0000313" key="5">
    <source>
        <dbReference type="EMBL" id="TRY63901.1"/>
    </source>
</evidence>
<sequence>MEGVAAGLDPEPNPWPPNGSAQDSGVETECDQESNDSSLSSVSVGGAGPGLPPAAIVGASPPVQPAVDAAMAEPLAGPSHSPILPSLPPTPEPTLPVSSSSSSLMPPPSVTEDGYLGDCSSDGGNEKNFPMPPEKLKRLLFQRHAGGGGDNSGSDTNLPNGVDLVEPPAGLAFQSLSQELHHGYQILNNVRGNGSVLGPAGHHHSQIGSRKMRSMIKNKLSNAANSNNWSHMKAYMAGRKLRTAANVNNVETINQLLASGVDPNAVDDHQRTALHFAAAKGYSDIVNVLLQNGSDPNQKDSLGNTALHLAACTNHIDVVTLLLRAGTNLAELDNNGRTPVQLAQAKLKMLQRNQSSATEMGKIKNEVQQVVEMMREYLSKSGHGTNSAYNDLLNSFSKRFTLHKNQDDINSDLQNLLDSLGNLQV</sequence>
<feature type="repeat" description="ANK" evidence="3">
    <location>
        <begin position="302"/>
        <end position="334"/>
    </location>
</feature>
<dbReference type="GO" id="GO:0070531">
    <property type="term" value="C:BRCA1-A complex"/>
    <property type="evidence" value="ECO:0007669"/>
    <property type="project" value="TreeGrafter"/>
</dbReference>
<proteinExistence type="predicted"/>
<dbReference type="EMBL" id="VCGU01000458">
    <property type="protein sequence ID" value="TRY63901.1"/>
    <property type="molecule type" value="Genomic_DNA"/>
</dbReference>
<keyword evidence="1" id="KW-0677">Repeat</keyword>
<dbReference type="Proteomes" id="UP000318571">
    <property type="component" value="Chromosome 10"/>
</dbReference>
<evidence type="ECO:0000256" key="2">
    <source>
        <dbReference type="ARBA" id="ARBA00023043"/>
    </source>
</evidence>
<keyword evidence="2 3" id="KW-0040">ANK repeat</keyword>
<organism evidence="5 6">
    <name type="scientific">Tigriopus californicus</name>
    <name type="common">Marine copepod</name>
    <dbReference type="NCBI Taxonomy" id="6832"/>
    <lineage>
        <taxon>Eukaryota</taxon>
        <taxon>Metazoa</taxon>
        <taxon>Ecdysozoa</taxon>
        <taxon>Arthropoda</taxon>
        <taxon>Crustacea</taxon>
        <taxon>Multicrustacea</taxon>
        <taxon>Hexanauplia</taxon>
        <taxon>Copepoda</taxon>
        <taxon>Harpacticoida</taxon>
        <taxon>Harpacticidae</taxon>
        <taxon>Tigriopus</taxon>
    </lineage>
</organism>
<evidence type="ECO:0000256" key="1">
    <source>
        <dbReference type="ARBA" id="ARBA00022737"/>
    </source>
</evidence>
<reference evidence="5 6" key="1">
    <citation type="journal article" date="2018" name="Nat. Ecol. Evol.">
        <title>Genomic signatures of mitonuclear coevolution across populations of Tigriopus californicus.</title>
        <authorList>
            <person name="Barreto F.S."/>
            <person name="Watson E.T."/>
            <person name="Lima T.G."/>
            <person name="Willett C.S."/>
            <person name="Edmands S."/>
            <person name="Li W."/>
            <person name="Burton R.S."/>
        </authorList>
    </citation>
    <scope>NUCLEOTIDE SEQUENCE [LARGE SCALE GENOMIC DNA]</scope>
    <source>
        <strain evidence="5 6">San Diego</strain>
    </source>
</reference>
<dbReference type="GO" id="GO:0031436">
    <property type="term" value="C:BRCA1-BARD1 complex"/>
    <property type="evidence" value="ECO:0007669"/>
    <property type="project" value="TreeGrafter"/>
</dbReference>
<dbReference type="SMART" id="SM00248">
    <property type="entry name" value="ANK"/>
    <property type="match status" value="3"/>
</dbReference>
<name>A0A553NEP3_TIGCA</name>
<dbReference type="OrthoDB" id="6346951at2759"/>
<gene>
    <name evidence="5" type="ORF">TCAL_00833</name>
</gene>
<dbReference type="PANTHER" id="PTHR24171">
    <property type="entry name" value="ANKYRIN REPEAT DOMAIN-CONTAINING PROTEIN 39-RELATED"/>
    <property type="match status" value="1"/>
</dbReference>
<dbReference type="OMA" id="MKGLIND"/>
<feature type="compositionally biased region" description="Low complexity" evidence="4">
    <location>
        <begin position="95"/>
        <end position="104"/>
    </location>
</feature>
<feature type="compositionally biased region" description="Pro residues" evidence="4">
    <location>
        <begin position="85"/>
        <end position="94"/>
    </location>
</feature>
<evidence type="ECO:0000256" key="4">
    <source>
        <dbReference type="SAM" id="MobiDB-lite"/>
    </source>
</evidence>